<dbReference type="EMBL" id="CM000781">
    <property type="protein sequence ID" value="AQK74910.1"/>
    <property type="molecule type" value="Genomic_DNA"/>
</dbReference>
<proteinExistence type="predicted"/>
<gene>
    <name evidence="2" type="ORF">ZEAMMB73_Zm00001d018049</name>
</gene>
<accession>A0A1D6HKG4</accession>
<protein>
    <submittedName>
        <fullName evidence="2">HVA22-like protein a</fullName>
    </submittedName>
</protein>
<reference evidence="2" key="1">
    <citation type="submission" date="2015-12" db="EMBL/GenBank/DDBJ databases">
        <title>Update maize B73 reference genome by single molecule sequencing technologies.</title>
        <authorList>
            <consortium name="Maize Genome Sequencing Project"/>
            <person name="Ware D."/>
        </authorList>
    </citation>
    <scope>NUCLEOTIDE SEQUENCE</scope>
    <source>
        <tissue evidence="2">Seedling</tissue>
    </source>
</reference>
<keyword evidence="1" id="KW-0812">Transmembrane</keyword>
<keyword evidence="1" id="KW-1133">Transmembrane helix</keyword>
<dbReference type="AlphaFoldDB" id="A0A1D6HKG4"/>
<evidence type="ECO:0000256" key="1">
    <source>
        <dbReference type="SAM" id="Phobius"/>
    </source>
</evidence>
<sequence>MRRSLGHHPNVLLIASLIIFRMSWLPWTTIFFSVSFCRMAQESNQKQQRNIMLAGSIKLFSPKNQSFLVLQIAQNKAPQPKIRRLDILFLGFFIQLSHTSSIFFGM</sequence>
<evidence type="ECO:0000313" key="2">
    <source>
        <dbReference type="EMBL" id="AQK74910.1"/>
    </source>
</evidence>
<feature type="transmembrane region" description="Helical" evidence="1">
    <location>
        <begin position="12"/>
        <end position="37"/>
    </location>
</feature>
<name>A0A1D6HKG4_MAIZE</name>
<organism evidence="2">
    <name type="scientific">Zea mays</name>
    <name type="common">Maize</name>
    <dbReference type="NCBI Taxonomy" id="4577"/>
    <lineage>
        <taxon>Eukaryota</taxon>
        <taxon>Viridiplantae</taxon>
        <taxon>Streptophyta</taxon>
        <taxon>Embryophyta</taxon>
        <taxon>Tracheophyta</taxon>
        <taxon>Spermatophyta</taxon>
        <taxon>Magnoliopsida</taxon>
        <taxon>Liliopsida</taxon>
        <taxon>Poales</taxon>
        <taxon>Poaceae</taxon>
        <taxon>PACMAD clade</taxon>
        <taxon>Panicoideae</taxon>
        <taxon>Andropogonodae</taxon>
        <taxon>Andropogoneae</taxon>
        <taxon>Tripsacinae</taxon>
        <taxon>Zea</taxon>
    </lineage>
</organism>
<keyword evidence="1" id="KW-0472">Membrane</keyword>
<dbReference type="EMBL" id="CM000781">
    <property type="protein sequence ID" value="AQK74917.1"/>
    <property type="molecule type" value="Genomic_DNA"/>
</dbReference>